<evidence type="ECO:0000259" key="21">
    <source>
        <dbReference type="PROSITE" id="PS51007"/>
    </source>
</evidence>
<keyword evidence="5 19" id="KW-1003">Cell membrane</keyword>
<evidence type="ECO:0000256" key="13">
    <source>
        <dbReference type="ARBA" id="ARBA00022982"/>
    </source>
</evidence>
<feature type="domain" description="Cytochrome c" evidence="21">
    <location>
        <begin position="131"/>
        <end position="210"/>
    </location>
</feature>
<comment type="pathway">
    <text evidence="2 19">Energy metabolism; oxidative phosphorylation.</text>
</comment>
<feature type="domain" description="Cytochrome c" evidence="21">
    <location>
        <begin position="218"/>
        <end position="299"/>
    </location>
</feature>
<evidence type="ECO:0000256" key="10">
    <source>
        <dbReference type="ARBA" id="ARBA00022723"/>
    </source>
</evidence>
<dbReference type="Pfam" id="PF13442">
    <property type="entry name" value="Cytochrome_CBB3"/>
    <property type="match status" value="2"/>
</dbReference>
<name>A0ABP7N6J1_9GAMM</name>
<dbReference type="Pfam" id="PF14715">
    <property type="entry name" value="FixP_N"/>
    <property type="match status" value="1"/>
</dbReference>
<keyword evidence="7 19" id="KW-0349">Heme</keyword>
<proteinExistence type="inferred from homology"/>
<evidence type="ECO:0000256" key="14">
    <source>
        <dbReference type="ARBA" id="ARBA00022989"/>
    </source>
</evidence>
<keyword evidence="15 19" id="KW-0560">Oxidoreductase</keyword>
<comment type="similarity">
    <text evidence="3 19">Belongs to the CcoP / FixP family.</text>
</comment>
<dbReference type="InterPro" id="IPR008168">
    <property type="entry name" value="Cyt_C_IC"/>
</dbReference>
<keyword evidence="12 19" id="KW-0375">Hydrogen ion transport</keyword>
<feature type="transmembrane region" description="Helical" evidence="20">
    <location>
        <begin position="12"/>
        <end position="31"/>
    </location>
</feature>
<keyword evidence="4 19" id="KW-0813">Transport</keyword>
<evidence type="ECO:0000256" key="11">
    <source>
        <dbReference type="ARBA" id="ARBA00022737"/>
    </source>
</evidence>
<evidence type="ECO:0000313" key="23">
    <source>
        <dbReference type="Proteomes" id="UP001501565"/>
    </source>
</evidence>
<evidence type="ECO:0000256" key="12">
    <source>
        <dbReference type="ARBA" id="ARBA00022781"/>
    </source>
</evidence>
<dbReference type="PANTHER" id="PTHR33751:SF1">
    <property type="entry name" value="CBB3-TYPE CYTOCHROME C OXIDASE SUBUNIT FIXP"/>
    <property type="match status" value="1"/>
</dbReference>
<evidence type="ECO:0000256" key="16">
    <source>
        <dbReference type="ARBA" id="ARBA00023004"/>
    </source>
</evidence>
<evidence type="ECO:0000256" key="3">
    <source>
        <dbReference type="ARBA" id="ARBA00006113"/>
    </source>
</evidence>
<evidence type="ECO:0000256" key="4">
    <source>
        <dbReference type="ARBA" id="ARBA00022448"/>
    </source>
</evidence>
<evidence type="ECO:0000256" key="7">
    <source>
        <dbReference type="ARBA" id="ARBA00022617"/>
    </source>
</evidence>
<keyword evidence="17 19" id="KW-0406">Ion transport</keyword>
<keyword evidence="18 19" id="KW-0472">Membrane</keyword>
<dbReference type="InterPro" id="IPR009056">
    <property type="entry name" value="Cyt_c-like_dom"/>
</dbReference>
<dbReference type="EMBL" id="BAABBN010000012">
    <property type="protein sequence ID" value="GAA3937263.1"/>
    <property type="molecule type" value="Genomic_DNA"/>
</dbReference>
<dbReference type="RefSeq" id="WP_344800107.1">
    <property type="nucleotide sequence ID" value="NZ_BAABBN010000012.1"/>
</dbReference>
<evidence type="ECO:0000256" key="18">
    <source>
        <dbReference type="ARBA" id="ARBA00023136"/>
    </source>
</evidence>
<protein>
    <recommendedName>
        <fullName evidence="19">Cbb3-type cytochrome c oxidase subunit</fullName>
    </recommendedName>
</protein>
<comment type="function">
    <text evidence="19">C-type cytochrome. Part of the cbb3-type cytochrome c oxidase complex.</text>
</comment>
<dbReference type="PANTHER" id="PTHR33751">
    <property type="entry name" value="CBB3-TYPE CYTOCHROME C OXIDASE SUBUNIT FIXP"/>
    <property type="match status" value="1"/>
</dbReference>
<dbReference type="Gene3D" id="6.10.280.130">
    <property type="match status" value="1"/>
</dbReference>
<comment type="subunit">
    <text evidence="19">Component of the cbb3-type cytochrome c oxidase.</text>
</comment>
<dbReference type="Proteomes" id="UP001501565">
    <property type="component" value="Unassembled WGS sequence"/>
</dbReference>
<keyword evidence="14 20" id="KW-1133">Transmembrane helix</keyword>
<keyword evidence="10 19" id="KW-0479">Metal-binding</keyword>
<evidence type="ECO:0000256" key="8">
    <source>
        <dbReference type="ARBA" id="ARBA00022660"/>
    </source>
</evidence>
<evidence type="ECO:0000313" key="22">
    <source>
        <dbReference type="EMBL" id="GAA3937263.1"/>
    </source>
</evidence>
<comment type="cofactor">
    <cofactor evidence="19">
        <name>heme c</name>
        <dbReference type="ChEBI" id="CHEBI:61717"/>
    </cofactor>
    <text evidence="19">Binds 2 heme C groups per subunit.</text>
</comment>
<evidence type="ECO:0000256" key="17">
    <source>
        <dbReference type="ARBA" id="ARBA00023065"/>
    </source>
</evidence>
<keyword evidence="13 19" id="KW-0249">Electron transport</keyword>
<feature type="transmembrane region" description="Helical" evidence="20">
    <location>
        <begin position="64"/>
        <end position="86"/>
    </location>
</feature>
<evidence type="ECO:0000256" key="15">
    <source>
        <dbReference type="ARBA" id="ARBA00023002"/>
    </source>
</evidence>
<sequence>MAEEATALTGFWHWWTIIISVGLILSFLYLLHFAKTIKGSDSPDRKMHHTFDGIEEYDNPMPKWWLMLFYGTIFWGLGYLAVYPMGNWPGLSGISNLSRLEADQVAHQEKYGPIFEKHAAVAVEELAKDEEAVKIGRRLFLNNCAVCHGQDARGGYGFPNLTDNDWLYGGAGDTIKTTIMSGRQGVMPAWGASLGEEGVTDVSNYVLTLSNREDADKESAARGKDLFATNCAACHGQDGTGTQALGAPNLTDNTWLYGGTLQRVKHTIRNGRTGVMPAHENLLGEQKVHILAAYIYSLSND</sequence>
<keyword evidence="16 19" id="KW-0408">Iron</keyword>
<organism evidence="22 23">
    <name type="scientific">Litoribacillus peritrichatus</name>
    <dbReference type="NCBI Taxonomy" id="718191"/>
    <lineage>
        <taxon>Bacteria</taxon>
        <taxon>Pseudomonadati</taxon>
        <taxon>Pseudomonadota</taxon>
        <taxon>Gammaproteobacteria</taxon>
        <taxon>Oceanospirillales</taxon>
        <taxon>Oceanospirillaceae</taxon>
        <taxon>Litoribacillus</taxon>
    </lineage>
</organism>
<dbReference type="InterPro" id="IPR036909">
    <property type="entry name" value="Cyt_c-like_dom_sf"/>
</dbReference>
<dbReference type="InterPro" id="IPR050597">
    <property type="entry name" value="Cytochrome_c_Oxidase_Subunit"/>
</dbReference>
<evidence type="ECO:0000256" key="2">
    <source>
        <dbReference type="ARBA" id="ARBA00004673"/>
    </source>
</evidence>
<evidence type="ECO:0000256" key="1">
    <source>
        <dbReference type="ARBA" id="ARBA00004533"/>
    </source>
</evidence>
<keyword evidence="8 19" id="KW-0679">Respiratory chain</keyword>
<keyword evidence="9 20" id="KW-0812">Transmembrane</keyword>
<dbReference type="SUPFAM" id="SSF46626">
    <property type="entry name" value="Cytochrome c"/>
    <property type="match status" value="2"/>
</dbReference>
<dbReference type="PIRSF" id="PIRSF000006">
    <property type="entry name" value="Cbb3-Cox_fixP"/>
    <property type="match status" value="1"/>
</dbReference>
<dbReference type="Gene3D" id="1.10.760.10">
    <property type="entry name" value="Cytochrome c-like domain"/>
    <property type="match status" value="2"/>
</dbReference>
<dbReference type="InterPro" id="IPR032858">
    <property type="entry name" value="CcoP_N"/>
</dbReference>
<evidence type="ECO:0000256" key="5">
    <source>
        <dbReference type="ARBA" id="ARBA00022475"/>
    </source>
</evidence>
<reference evidence="23" key="1">
    <citation type="journal article" date="2019" name="Int. J. Syst. Evol. Microbiol.">
        <title>The Global Catalogue of Microorganisms (GCM) 10K type strain sequencing project: providing services to taxonomists for standard genome sequencing and annotation.</title>
        <authorList>
            <consortium name="The Broad Institute Genomics Platform"/>
            <consortium name="The Broad Institute Genome Sequencing Center for Infectious Disease"/>
            <person name="Wu L."/>
            <person name="Ma J."/>
        </authorList>
    </citation>
    <scope>NUCLEOTIDE SEQUENCE [LARGE SCALE GENOMIC DNA]</scope>
    <source>
        <strain evidence="23">JCM 17551</strain>
    </source>
</reference>
<keyword evidence="23" id="KW-1185">Reference proteome</keyword>
<comment type="caution">
    <text evidence="22">The sequence shown here is derived from an EMBL/GenBank/DDBJ whole genome shotgun (WGS) entry which is preliminary data.</text>
</comment>
<evidence type="ECO:0000256" key="19">
    <source>
        <dbReference type="PIRNR" id="PIRNR000006"/>
    </source>
</evidence>
<keyword evidence="6 19" id="KW-0997">Cell inner membrane</keyword>
<dbReference type="PRINTS" id="PR00605">
    <property type="entry name" value="CYTCHROMECIC"/>
</dbReference>
<accession>A0ABP7N6J1</accession>
<dbReference type="InterPro" id="IPR038414">
    <property type="entry name" value="CcoP_N_sf"/>
</dbReference>
<evidence type="ECO:0000256" key="20">
    <source>
        <dbReference type="SAM" id="Phobius"/>
    </source>
</evidence>
<gene>
    <name evidence="22" type="primary">ccoP</name>
    <name evidence="22" type="ORF">GCM10022277_37040</name>
</gene>
<dbReference type="InterPro" id="IPR004678">
    <property type="entry name" value="Cyt_c_oxidase_cbb3_su3"/>
</dbReference>
<evidence type="ECO:0000256" key="9">
    <source>
        <dbReference type="ARBA" id="ARBA00022692"/>
    </source>
</evidence>
<comment type="subcellular location">
    <subcellularLocation>
        <location evidence="1 19">Cell inner membrane</location>
    </subcellularLocation>
</comment>
<dbReference type="NCBIfam" id="TIGR00782">
    <property type="entry name" value="ccoP"/>
    <property type="match status" value="1"/>
</dbReference>
<dbReference type="PROSITE" id="PS51007">
    <property type="entry name" value="CYTC"/>
    <property type="match status" value="2"/>
</dbReference>
<evidence type="ECO:0000256" key="6">
    <source>
        <dbReference type="ARBA" id="ARBA00022519"/>
    </source>
</evidence>
<keyword evidence="11" id="KW-0677">Repeat</keyword>